<feature type="transmembrane region" description="Helical" evidence="1">
    <location>
        <begin position="7"/>
        <end position="34"/>
    </location>
</feature>
<protein>
    <submittedName>
        <fullName evidence="2">Uncharacterized protein</fullName>
    </submittedName>
</protein>
<dbReference type="Proteomes" id="UP000664701">
    <property type="component" value="Chromosome"/>
</dbReference>
<keyword evidence="1" id="KW-1133">Transmembrane helix</keyword>
<accession>A0ABZ2SRA6</accession>
<keyword evidence="1" id="KW-0812">Transmembrane</keyword>
<reference evidence="2 3" key="1">
    <citation type="submission" date="2021-03" db="EMBL/GenBank/DDBJ databases">
        <authorList>
            <person name="Gilmore M.S."/>
            <person name="Schwartzman J."/>
            <person name="Van Tyne D."/>
            <person name="Martin M."/>
            <person name="Earl A.M."/>
            <person name="Manson A.L."/>
            <person name="Straub T."/>
            <person name="Salamzade R."/>
            <person name="Saavedra J."/>
            <person name="Lebreton F."/>
            <person name="Prichula J."/>
            <person name="Schaufler K."/>
            <person name="Gaca A."/>
            <person name="Sgardioli B."/>
            <person name="Wagenaar J."/>
            <person name="Strong T."/>
        </authorList>
    </citation>
    <scope>NUCLEOTIDE SEQUENCE [LARGE SCALE GENOMIC DNA]</scope>
    <source>
        <strain evidence="2 3">DIV2402</strain>
    </source>
</reference>
<organism evidence="2 3">
    <name type="scientific">Candidatus Enterococcus lowellii</name>
    <dbReference type="NCBI Taxonomy" id="2230877"/>
    <lineage>
        <taxon>Bacteria</taxon>
        <taxon>Bacillati</taxon>
        <taxon>Bacillota</taxon>
        <taxon>Bacilli</taxon>
        <taxon>Lactobacillales</taxon>
        <taxon>Enterococcaceae</taxon>
        <taxon>Enterococcus</taxon>
    </lineage>
</organism>
<reference evidence="2 3" key="2">
    <citation type="submission" date="2024-03" db="EMBL/GenBank/DDBJ databases">
        <title>The Genome Sequence of Enterococcus sp. DIV2402.</title>
        <authorList>
            <consortium name="The Broad Institute Genomics Platform"/>
            <consortium name="The Broad Institute Microbial Omics Core"/>
            <consortium name="The Broad Institute Genomic Center for Infectious Diseases"/>
            <person name="Earl A."/>
            <person name="Manson A."/>
            <person name="Gilmore M."/>
            <person name="Schwartman J."/>
            <person name="Shea T."/>
            <person name="Abouelleil A."/>
            <person name="Cao P."/>
            <person name="Chapman S."/>
            <person name="Cusick C."/>
            <person name="Young S."/>
            <person name="Neafsey D."/>
            <person name="Nusbaum C."/>
            <person name="Birren B."/>
        </authorList>
    </citation>
    <scope>NUCLEOTIDE SEQUENCE [LARGE SCALE GENOMIC DNA]</scope>
    <source>
        <strain evidence="2 3">DIV2402</strain>
    </source>
</reference>
<evidence type="ECO:0000313" key="2">
    <source>
        <dbReference type="EMBL" id="WYJ76414.1"/>
    </source>
</evidence>
<proteinExistence type="predicted"/>
<keyword evidence="1" id="KW-0472">Membrane</keyword>
<evidence type="ECO:0000256" key="1">
    <source>
        <dbReference type="SAM" id="Phobius"/>
    </source>
</evidence>
<gene>
    <name evidence="2" type="ORF">DOK78_001040</name>
</gene>
<evidence type="ECO:0000313" key="3">
    <source>
        <dbReference type="Proteomes" id="UP000664701"/>
    </source>
</evidence>
<dbReference type="EMBL" id="CP147251">
    <property type="protein sequence ID" value="WYJ76414.1"/>
    <property type="molecule type" value="Genomic_DNA"/>
</dbReference>
<name>A0ABZ2SRA6_9ENTE</name>
<keyword evidence="3" id="KW-1185">Reference proteome</keyword>
<sequence>MDLKMKFALVCLGMLTIYSLPLFSLVVGAMYVIYLNRKKIS</sequence>